<protein>
    <submittedName>
        <fullName evidence="1">Uncharacterized protein</fullName>
    </submittedName>
</protein>
<dbReference type="Proteomes" id="UP000318704">
    <property type="component" value="Chromosome"/>
</dbReference>
<name>A0A517VUC8_9PLAN</name>
<dbReference type="KEGG" id="gaw:V144x_20690"/>
<evidence type="ECO:0000313" key="2">
    <source>
        <dbReference type="Proteomes" id="UP000318704"/>
    </source>
</evidence>
<reference evidence="1 2" key="1">
    <citation type="submission" date="2019-03" db="EMBL/GenBank/DDBJ databases">
        <title>Deep-cultivation of Planctomycetes and their phenomic and genomic characterization uncovers novel biology.</title>
        <authorList>
            <person name="Wiegand S."/>
            <person name="Jogler M."/>
            <person name="Boedeker C."/>
            <person name="Pinto D."/>
            <person name="Vollmers J."/>
            <person name="Rivas-Marin E."/>
            <person name="Kohn T."/>
            <person name="Peeters S.H."/>
            <person name="Heuer A."/>
            <person name="Rast P."/>
            <person name="Oberbeckmann S."/>
            <person name="Bunk B."/>
            <person name="Jeske O."/>
            <person name="Meyerdierks A."/>
            <person name="Storesund J.E."/>
            <person name="Kallscheuer N."/>
            <person name="Luecker S."/>
            <person name="Lage O.M."/>
            <person name="Pohl T."/>
            <person name="Merkel B.J."/>
            <person name="Hornburger P."/>
            <person name="Mueller R.-W."/>
            <person name="Bruemmer F."/>
            <person name="Labrenz M."/>
            <person name="Spormann A.M."/>
            <person name="Op den Camp H."/>
            <person name="Overmann J."/>
            <person name="Amann R."/>
            <person name="Jetten M.S.M."/>
            <person name="Mascher T."/>
            <person name="Medema M.H."/>
            <person name="Devos D.P."/>
            <person name="Kaster A.-K."/>
            <person name="Ovreas L."/>
            <person name="Rohde M."/>
            <person name="Galperin M.Y."/>
            <person name="Jogler C."/>
        </authorList>
    </citation>
    <scope>NUCLEOTIDE SEQUENCE [LARGE SCALE GENOMIC DNA]</scope>
    <source>
        <strain evidence="1 2">V144</strain>
    </source>
</reference>
<gene>
    <name evidence="1" type="ORF">V144x_20690</name>
</gene>
<accession>A0A517VUC8</accession>
<dbReference type="RefSeq" id="WP_144985026.1">
    <property type="nucleotide sequence ID" value="NZ_CP037920.1"/>
</dbReference>
<organism evidence="1 2">
    <name type="scientific">Gimesia aquarii</name>
    <dbReference type="NCBI Taxonomy" id="2527964"/>
    <lineage>
        <taxon>Bacteria</taxon>
        <taxon>Pseudomonadati</taxon>
        <taxon>Planctomycetota</taxon>
        <taxon>Planctomycetia</taxon>
        <taxon>Planctomycetales</taxon>
        <taxon>Planctomycetaceae</taxon>
        <taxon>Gimesia</taxon>
    </lineage>
</organism>
<sequence length="80" mass="9173">MPILCESEALARCMEFIGRTTSKQLKLLRATHFSAEHLTRELGSFRAHGHYLIAFCENRGHIRHFTVQDDTGQVAEMEDL</sequence>
<proteinExistence type="predicted"/>
<dbReference type="EMBL" id="CP037920">
    <property type="protein sequence ID" value="QDT96611.1"/>
    <property type="molecule type" value="Genomic_DNA"/>
</dbReference>
<evidence type="ECO:0000313" key="1">
    <source>
        <dbReference type="EMBL" id="QDT96611.1"/>
    </source>
</evidence>
<dbReference type="AlphaFoldDB" id="A0A517VUC8"/>